<feature type="transmembrane region" description="Helical" evidence="1">
    <location>
        <begin position="101"/>
        <end position="123"/>
    </location>
</feature>
<dbReference type="EMBL" id="FNAF01000006">
    <property type="protein sequence ID" value="SDD71067.1"/>
    <property type="molecule type" value="Genomic_DNA"/>
</dbReference>
<dbReference type="Gene3D" id="1.10.1760.20">
    <property type="match status" value="1"/>
</dbReference>
<protein>
    <submittedName>
        <fullName evidence="2">Energy-coupling factor transport system substrate-specific component</fullName>
    </submittedName>
</protein>
<evidence type="ECO:0000256" key="1">
    <source>
        <dbReference type="SAM" id="Phobius"/>
    </source>
</evidence>
<feature type="transmembrane region" description="Helical" evidence="1">
    <location>
        <begin position="143"/>
        <end position="172"/>
    </location>
</feature>
<name>A0A1G6X0Y3_PEPNI</name>
<evidence type="ECO:0000313" key="2">
    <source>
        <dbReference type="EMBL" id="SDD71067.1"/>
    </source>
</evidence>
<proteinExistence type="predicted"/>
<dbReference type="OrthoDB" id="9766854at2"/>
<feature type="transmembrane region" description="Helical" evidence="1">
    <location>
        <begin position="6"/>
        <end position="26"/>
    </location>
</feature>
<sequence length="184" mass="19547">MRRNSITYPLALTAVCVGINLALCFVNMQLKLPIYLDTVGTMLVAALLGAPWAVACALLSALANSGLDPFALPFVPQSITSALMATLVFRHPRVKQLAVPIKGLIVGLPAAIIGAVIAAYIFGGVTSAGSSYILQFMTHAMGLPLVASAFAVQLVTDYIDKTLIILFVTLVVRRLPGRILERLK</sequence>
<keyword evidence="1" id="KW-0812">Transmembrane</keyword>
<dbReference type="AlphaFoldDB" id="A0A1G6X0Y3"/>
<keyword evidence="1" id="KW-1133">Transmembrane helix</keyword>
<accession>A0A1G6X0Y3</accession>
<organism evidence="2 3">
    <name type="scientific">Peptococcus niger</name>
    <dbReference type="NCBI Taxonomy" id="2741"/>
    <lineage>
        <taxon>Bacteria</taxon>
        <taxon>Bacillati</taxon>
        <taxon>Bacillota</taxon>
        <taxon>Clostridia</taxon>
        <taxon>Eubacteriales</taxon>
        <taxon>Peptococcaceae</taxon>
        <taxon>Peptococcus</taxon>
    </lineage>
</organism>
<dbReference type="RefSeq" id="WP_091791796.1">
    <property type="nucleotide sequence ID" value="NZ_FNAF01000006.1"/>
</dbReference>
<reference evidence="2 3" key="1">
    <citation type="submission" date="2016-10" db="EMBL/GenBank/DDBJ databases">
        <authorList>
            <person name="de Groot N.N."/>
        </authorList>
    </citation>
    <scope>NUCLEOTIDE SEQUENCE [LARGE SCALE GENOMIC DNA]</scope>
    <source>
        <strain evidence="2 3">DSM 20475</strain>
    </source>
</reference>
<feature type="transmembrane region" description="Helical" evidence="1">
    <location>
        <begin position="69"/>
        <end position="89"/>
    </location>
</feature>
<feature type="transmembrane region" description="Helical" evidence="1">
    <location>
        <begin position="38"/>
        <end position="63"/>
    </location>
</feature>
<keyword evidence="1" id="KW-0472">Membrane</keyword>
<keyword evidence="3" id="KW-1185">Reference proteome</keyword>
<gene>
    <name evidence="2" type="ORF">SAMN04489866_1065</name>
</gene>
<dbReference type="Proteomes" id="UP000198995">
    <property type="component" value="Unassembled WGS sequence"/>
</dbReference>
<evidence type="ECO:0000313" key="3">
    <source>
        <dbReference type="Proteomes" id="UP000198995"/>
    </source>
</evidence>
<dbReference type="STRING" id="2741.SAMN04489866_1065"/>